<dbReference type="SUPFAM" id="SSF53335">
    <property type="entry name" value="S-adenosyl-L-methionine-dependent methyltransferases"/>
    <property type="match status" value="1"/>
</dbReference>
<dbReference type="EMBL" id="LAZR01001787">
    <property type="protein sequence ID" value="KKN39025.1"/>
    <property type="molecule type" value="Genomic_DNA"/>
</dbReference>
<accession>A0A0F9Q4X5</accession>
<dbReference type="Gene3D" id="3.40.50.150">
    <property type="entry name" value="Vaccinia Virus protein VP39"/>
    <property type="match status" value="1"/>
</dbReference>
<dbReference type="AlphaFoldDB" id="A0A0F9Q4X5"/>
<evidence type="ECO:0000313" key="1">
    <source>
        <dbReference type="EMBL" id="KKN39025.1"/>
    </source>
</evidence>
<reference evidence="1" key="1">
    <citation type="journal article" date="2015" name="Nature">
        <title>Complex archaea that bridge the gap between prokaryotes and eukaryotes.</title>
        <authorList>
            <person name="Spang A."/>
            <person name="Saw J.H."/>
            <person name="Jorgensen S.L."/>
            <person name="Zaremba-Niedzwiedzka K."/>
            <person name="Martijn J."/>
            <person name="Lind A.E."/>
            <person name="van Eijk R."/>
            <person name="Schleper C."/>
            <person name="Guy L."/>
            <person name="Ettema T.J."/>
        </authorList>
    </citation>
    <scope>NUCLEOTIDE SEQUENCE</scope>
</reference>
<comment type="caution">
    <text evidence="1">The sequence shown here is derived from an EMBL/GenBank/DDBJ whole genome shotgun (WGS) entry which is preliminary data.</text>
</comment>
<evidence type="ECO:0008006" key="2">
    <source>
        <dbReference type="Google" id="ProtNLM"/>
    </source>
</evidence>
<gene>
    <name evidence="1" type="ORF">LCGC14_0747490</name>
</gene>
<organism evidence="1">
    <name type="scientific">marine sediment metagenome</name>
    <dbReference type="NCBI Taxonomy" id="412755"/>
    <lineage>
        <taxon>unclassified sequences</taxon>
        <taxon>metagenomes</taxon>
        <taxon>ecological metagenomes</taxon>
    </lineage>
</organism>
<dbReference type="Pfam" id="PF13578">
    <property type="entry name" value="Methyltransf_24"/>
    <property type="match status" value="1"/>
</dbReference>
<sequence length="210" mass="23405">MSNLNASYWDSPLYAALSEGWDEYFNFVKSQGFIYEGSTCPGKQIHMSSLILNTHAQLVYEIGFNAGHMSFRMCRALQETCGGVLAFDIDETHRPAAEKMQEIFPGIFLDCIWGDTQITLPAQEGSPDIIHIDGGHSKEIALSDIREARRLIKPGGFIVIDDCQDTTADGRPCESPVWSAAKEILGEDNLSYFAHDFCYGDAFSVYRAEK</sequence>
<protein>
    <recommendedName>
        <fullName evidence="2">Methyltransferase domain-containing protein</fullName>
    </recommendedName>
</protein>
<dbReference type="InterPro" id="IPR029063">
    <property type="entry name" value="SAM-dependent_MTases_sf"/>
</dbReference>
<name>A0A0F9Q4X5_9ZZZZ</name>
<proteinExistence type="predicted"/>